<feature type="domain" description="Glycosyl transferase family 1" evidence="1">
    <location>
        <begin position="217"/>
        <end position="336"/>
    </location>
</feature>
<sequence length="394" mass="46044">MGSFIVKNVFIIGSKGIPANYGGFETFVDNLVTRRINKNIKYHIACMTFDKEVKHYDYNGANCQEISIPNIGGAKAILYDLKSLKWALKTIKKNKLSNGIIYILACRVGPFLHQYITRFHRYGFKVWVNPDGHEWKRAKWSKPVRKYWKFSERLMVKNADFLICDSKTIEKYIAKEYRKYKPETTFIAYGADITASGLLKNDDKVRNWYENFNITLDEYFLIVGRFVPENNFETMIREFMSSNVRNDLVIVTNIEKNKFYEELRQKTRFDTDPRIKFVGTVYDQQLLKFIREHALAYIHGHSVGGTNPSLLEALASTKINLLYNIGFNREVAQNSSFYWDKAKGSLSKTITRTTSLAKNDKKRYDQLSENQVMKYYSWEKIVGDYEMIITGENI</sequence>
<accession>A0A0R1MHG3</accession>
<dbReference type="PANTHER" id="PTHR46401:SF8">
    <property type="entry name" value="BLL6006 PROTEIN"/>
    <property type="match status" value="1"/>
</dbReference>
<dbReference type="AlphaFoldDB" id="A0A0R1MHG3"/>
<evidence type="ECO:0000259" key="1">
    <source>
        <dbReference type="Pfam" id="PF00534"/>
    </source>
</evidence>
<keyword evidence="4" id="KW-1185">Reference proteome</keyword>
<proteinExistence type="predicted"/>
<name>A0A0R1MHG3_9LACO</name>
<dbReference type="NCBIfam" id="NF046071">
    <property type="entry name" value="B1-4RhmsylTfaseCps2T"/>
    <property type="match status" value="1"/>
</dbReference>
<dbReference type="GO" id="GO:0016757">
    <property type="term" value="F:glycosyltransferase activity"/>
    <property type="evidence" value="ECO:0007669"/>
    <property type="project" value="InterPro"/>
</dbReference>
<evidence type="ECO:0000313" key="4">
    <source>
        <dbReference type="Proteomes" id="UP000051686"/>
    </source>
</evidence>
<dbReference type="EMBL" id="AZEH01000039">
    <property type="protein sequence ID" value="KRL04538.1"/>
    <property type="molecule type" value="Genomic_DNA"/>
</dbReference>
<dbReference type="InterPro" id="IPR001296">
    <property type="entry name" value="Glyco_trans_1"/>
</dbReference>
<dbReference type="Proteomes" id="UP000051686">
    <property type="component" value="Unassembled WGS sequence"/>
</dbReference>
<protein>
    <submittedName>
        <fullName evidence="3">Glycosyltransferase</fullName>
    </submittedName>
</protein>
<evidence type="ECO:0000259" key="2">
    <source>
        <dbReference type="Pfam" id="PF09314"/>
    </source>
</evidence>
<organism evidence="3 4">
    <name type="scientific">Liquorilactobacillus oeni DSM 19972</name>
    <dbReference type="NCBI Taxonomy" id="1423777"/>
    <lineage>
        <taxon>Bacteria</taxon>
        <taxon>Bacillati</taxon>
        <taxon>Bacillota</taxon>
        <taxon>Bacilli</taxon>
        <taxon>Lactobacillales</taxon>
        <taxon>Lactobacillaceae</taxon>
        <taxon>Liquorilactobacillus</taxon>
    </lineage>
</organism>
<gene>
    <name evidence="3" type="ORF">FD46_GL001669</name>
</gene>
<dbReference type="PATRIC" id="fig|1423777.3.peg.1720"/>
<keyword evidence="3" id="KW-0808">Transferase</keyword>
<reference evidence="3 4" key="1">
    <citation type="journal article" date="2015" name="Genome Announc.">
        <title>Expanding the biotechnology potential of lactobacilli through comparative genomics of 213 strains and associated genera.</title>
        <authorList>
            <person name="Sun Z."/>
            <person name="Harris H.M."/>
            <person name="McCann A."/>
            <person name="Guo C."/>
            <person name="Argimon S."/>
            <person name="Zhang W."/>
            <person name="Yang X."/>
            <person name="Jeffery I.B."/>
            <person name="Cooney J.C."/>
            <person name="Kagawa T.F."/>
            <person name="Liu W."/>
            <person name="Song Y."/>
            <person name="Salvetti E."/>
            <person name="Wrobel A."/>
            <person name="Rasinkangas P."/>
            <person name="Parkhill J."/>
            <person name="Rea M.C."/>
            <person name="O'Sullivan O."/>
            <person name="Ritari J."/>
            <person name="Douillard F.P."/>
            <person name="Paul Ross R."/>
            <person name="Yang R."/>
            <person name="Briner A.E."/>
            <person name="Felis G.E."/>
            <person name="de Vos W.M."/>
            <person name="Barrangou R."/>
            <person name="Klaenhammer T.R."/>
            <person name="Caufield P.W."/>
            <person name="Cui Y."/>
            <person name="Zhang H."/>
            <person name="O'Toole P.W."/>
        </authorList>
    </citation>
    <scope>NUCLEOTIDE SEQUENCE [LARGE SCALE GENOMIC DNA]</scope>
    <source>
        <strain evidence="3 4">DSM 19972</strain>
    </source>
</reference>
<dbReference type="PANTHER" id="PTHR46401">
    <property type="entry name" value="GLYCOSYLTRANSFERASE WBBK-RELATED"/>
    <property type="match status" value="1"/>
</dbReference>
<dbReference type="InterPro" id="IPR015393">
    <property type="entry name" value="DUF1972"/>
</dbReference>
<feature type="domain" description="DUF1972" evidence="2">
    <location>
        <begin position="7"/>
        <end position="192"/>
    </location>
</feature>
<dbReference type="SUPFAM" id="SSF53756">
    <property type="entry name" value="UDP-Glycosyltransferase/glycogen phosphorylase"/>
    <property type="match status" value="1"/>
</dbReference>
<dbReference type="STRING" id="1423777.FD46_GL001669"/>
<dbReference type="Gene3D" id="3.40.50.2000">
    <property type="entry name" value="Glycogen Phosphorylase B"/>
    <property type="match status" value="2"/>
</dbReference>
<dbReference type="Pfam" id="PF09314">
    <property type="entry name" value="DUF1972"/>
    <property type="match status" value="1"/>
</dbReference>
<comment type="caution">
    <text evidence="3">The sequence shown here is derived from an EMBL/GenBank/DDBJ whole genome shotgun (WGS) entry which is preliminary data.</text>
</comment>
<dbReference type="Pfam" id="PF00534">
    <property type="entry name" value="Glycos_transf_1"/>
    <property type="match status" value="1"/>
</dbReference>
<evidence type="ECO:0000313" key="3">
    <source>
        <dbReference type="EMBL" id="KRL04538.1"/>
    </source>
</evidence>